<protein>
    <submittedName>
        <fullName evidence="1">Uncharacterized protein</fullName>
    </submittedName>
</protein>
<accession>A0A212FE86</accession>
<reference evidence="1 2" key="1">
    <citation type="journal article" date="2011" name="Cell">
        <title>The monarch butterfly genome yields insights into long-distance migration.</title>
        <authorList>
            <person name="Zhan S."/>
            <person name="Merlin C."/>
            <person name="Boore J.L."/>
            <person name="Reppert S.M."/>
        </authorList>
    </citation>
    <scope>NUCLEOTIDE SEQUENCE [LARGE SCALE GENOMIC DNA]</scope>
    <source>
        <strain evidence="1">F-2</strain>
    </source>
</reference>
<dbReference type="AlphaFoldDB" id="A0A212FE86"/>
<evidence type="ECO:0000313" key="2">
    <source>
        <dbReference type="Proteomes" id="UP000007151"/>
    </source>
</evidence>
<keyword evidence="2" id="KW-1185">Reference proteome</keyword>
<gene>
    <name evidence="1" type="ORF">KGM_208196</name>
</gene>
<name>A0A212FE86_DANPL</name>
<comment type="caution">
    <text evidence="1">The sequence shown here is derived from an EMBL/GenBank/DDBJ whole genome shotgun (WGS) entry which is preliminary data.</text>
</comment>
<dbReference type="Proteomes" id="UP000007151">
    <property type="component" value="Unassembled WGS sequence"/>
</dbReference>
<dbReference type="KEGG" id="dpl:KGM_208196"/>
<proteinExistence type="predicted"/>
<sequence>MNFKNILSTNSVGSSVLRSYHLEDISKLQNEIELLRQNVSALKILLESRETAIGILAREKKNLYLDLTKVQRIKKKIEQQLLHERKMNSIYKECLLDAKKHILNGSEKSDTSDGVEDRGISDLKKEIKSKDQVIISVCNKYLKLKRYKRVLQDKFKTLQRNCGEFFRFVKMF</sequence>
<evidence type="ECO:0000313" key="1">
    <source>
        <dbReference type="EMBL" id="OWR52069.1"/>
    </source>
</evidence>
<organism evidence="1 2">
    <name type="scientific">Danaus plexippus plexippus</name>
    <dbReference type="NCBI Taxonomy" id="278856"/>
    <lineage>
        <taxon>Eukaryota</taxon>
        <taxon>Metazoa</taxon>
        <taxon>Ecdysozoa</taxon>
        <taxon>Arthropoda</taxon>
        <taxon>Hexapoda</taxon>
        <taxon>Insecta</taxon>
        <taxon>Pterygota</taxon>
        <taxon>Neoptera</taxon>
        <taxon>Endopterygota</taxon>
        <taxon>Lepidoptera</taxon>
        <taxon>Glossata</taxon>
        <taxon>Ditrysia</taxon>
        <taxon>Papilionoidea</taxon>
        <taxon>Nymphalidae</taxon>
        <taxon>Danainae</taxon>
        <taxon>Danaini</taxon>
        <taxon>Danaina</taxon>
        <taxon>Danaus</taxon>
        <taxon>Danaus</taxon>
    </lineage>
</organism>
<dbReference type="EMBL" id="AGBW02008963">
    <property type="protein sequence ID" value="OWR52069.1"/>
    <property type="molecule type" value="Genomic_DNA"/>
</dbReference>